<dbReference type="Pfam" id="PF09346">
    <property type="entry name" value="SMI1_KNR4"/>
    <property type="match status" value="1"/>
</dbReference>
<gene>
    <name evidence="2" type="ORF">GCM10007362_01940</name>
</gene>
<dbReference type="Proteomes" id="UP000605427">
    <property type="component" value="Unassembled WGS sequence"/>
</dbReference>
<reference evidence="3" key="1">
    <citation type="journal article" date="2019" name="Int. J. Syst. Evol. Microbiol.">
        <title>The Global Catalogue of Microorganisms (GCM) 10K type strain sequencing project: providing services to taxonomists for standard genome sequencing and annotation.</title>
        <authorList>
            <consortium name="The Broad Institute Genomics Platform"/>
            <consortium name="The Broad Institute Genome Sequencing Center for Infectious Disease"/>
            <person name="Wu L."/>
            <person name="Ma J."/>
        </authorList>
    </citation>
    <scope>NUCLEOTIDE SEQUENCE [LARGE SCALE GENOMIC DNA]</scope>
    <source>
        <strain evidence="3">CCM 8702</strain>
    </source>
</reference>
<accession>A0ABQ1ZKV8</accession>
<comment type="caution">
    <text evidence="2">The sequence shown here is derived from an EMBL/GenBank/DDBJ whole genome shotgun (WGS) entry which is preliminary data.</text>
</comment>
<dbReference type="EMBL" id="BMDD01000001">
    <property type="protein sequence ID" value="GGH68184.1"/>
    <property type="molecule type" value="Genomic_DNA"/>
</dbReference>
<dbReference type="InterPro" id="IPR018958">
    <property type="entry name" value="Knr4/Smi1-like_dom"/>
</dbReference>
<dbReference type="RefSeq" id="WP_172237781.1">
    <property type="nucleotide sequence ID" value="NZ_BMDD01000001.1"/>
</dbReference>
<dbReference type="SMART" id="SM00860">
    <property type="entry name" value="SMI1_KNR4"/>
    <property type="match status" value="1"/>
</dbReference>
<feature type="domain" description="Knr4/Smi1-like" evidence="1">
    <location>
        <begin position="22"/>
        <end position="142"/>
    </location>
</feature>
<evidence type="ECO:0000313" key="2">
    <source>
        <dbReference type="EMBL" id="GGH68184.1"/>
    </source>
</evidence>
<keyword evidence="3" id="KW-1185">Reference proteome</keyword>
<sequence>MRQEDIELLLKKKNLINKPLIGCTEEEIVKLEEKVGFKLPETYKQFLLAAGHESGRLFQGTAVHYIDLIEIQEWAKELLEENHNPIALPNSSLVFSMHQGYEIKFFDVDMGENPPVFLWYEGMENPASAIRLFETFDEFLLQEIKDHSNVDWRDQNVCER</sequence>
<dbReference type="InterPro" id="IPR037883">
    <property type="entry name" value="Knr4/Smi1-like_sf"/>
</dbReference>
<evidence type="ECO:0000313" key="3">
    <source>
        <dbReference type="Proteomes" id="UP000605427"/>
    </source>
</evidence>
<evidence type="ECO:0000259" key="1">
    <source>
        <dbReference type="SMART" id="SM00860"/>
    </source>
</evidence>
<proteinExistence type="predicted"/>
<name>A0ABQ1ZKV8_9BACL</name>
<dbReference type="Gene3D" id="3.40.1580.10">
    <property type="entry name" value="SMI1/KNR4-like"/>
    <property type="match status" value="1"/>
</dbReference>
<dbReference type="SUPFAM" id="SSF160631">
    <property type="entry name" value="SMI1/KNR4-like"/>
    <property type="match status" value="1"/>
</dbReference>
<organism evidence="2 3">
    <name type="scientific">Saccharibacillus endophyticus</name>
    <dbReference type="NCBI Taxonomy" id="2060666"/>
    <lineage>
        <taxon>Bacteria</taxon>
        <taxon>Bacillati</taxon>
        <taxon>Bacillota</taxon>
        <taxon>Bacilli</taxon>
        <taxon>Bacillales</taxon>
        <taxon>Paenibacillaceae</taxon>
        <taxon>Saccharibacillus</taxon>
    </lineage>
</organism>
<protein>
    <recommendedName>
        <fullName evidence="1">Knr4/Smi1-like domain-containing protein</fullName>
    </recommendedName>
</protein>